<accession>A0A1M5S2C2</accession>
<sequence length="282" mass="31342">MIQSTLTPLVVNQSQMAAAIGVSRSQLSRWANFEDMPDDRADQLLALVSGELTFDEAVMGPHLAQWQLVEEELKQRKTFMSYLDERHSYEGGSLKGDKGMKALRKACIEMMVACGAKFPADKGDERLPKLVEAISYSYIVTSRLLTITAEYAPICTKAETEAVAKLLQITPNLAAMSIENAVLEELGASSEAIQEGQITVFNDFNHLTTELMQALLTGCGVLAFDFERLWHEDIPTLSNEVEEEYSRMGEGWNYESFSNKAIKSQNEEILAKLESIEAKLAS</sequence>
<name>A0A1M5S2C2_9GAMM</name>
<dbReference type="GO" id="GO:0003677">
    <property type="term" value="F:DNA binding"/>
    <property type="evidence" value="ECO:0007669"/>
    <property type="project" value="InterPro"/>
</dbReference>
<dbReference type="Proteomes" id="UP000184268">
    <property type="component" value="Unassembled WGS sequence"/>
</dbReference>
<dbReference type="InterPro" id="IPR010982">
    <property type="entry name" value="Lambda_DNA-bd_dom_sf"/>
</dbReference>
<protein>
    <submittedName>
        <fullName evidence="1">Uncharacterized protein</fullName>
    </submittedName>
</protein>
<dbReference type="EMBL" id="FQXG01000002">
    <property type="protein sequence ID" value="SHH32606.1"/>
    <property type="molecule type" value="Genomic_DNA"/>
</dbReference>
<dbReference type="AlphaFoldDB" id="A0A1M5S2C2"/>
<keyword evidence="2" id="KW-1185">Reference proteome</keyword>
<dbReference type="Gene3D" id="1.10.260.40">
    <property type="entry name" value="lambda repressor-like DNA-binding domains"/>
    <property type="match status" value="1"/>
</dbReference>
<evidence type="ECO:0000313" key="1">
    <source>
        <dbReference type="EMBL" id="SHH32606.1"/>
    </source>
</evidence>
<gene>
    <name evidence="1" type="ORF">SAMN02745129_1843</name>
</gene>
<reference evidence="1 2" key="1">
    <citation type="submission" date="2016-11" db="EMBL/GenBank/DDBJ databases">
        <authorList>
            <person name="Jaros S."/>
            <person name="Januszkiewicz K."/>
            <person name="Wedrychowicz H."/>
        </authorList>
    </citation>
    <scope>NUCLEOTIDE SEQUENCE [LARGE SCALE GENOMIC DNA]</scope>
    <source>
        <strain evidence="1 2">DSM 16917</strain>
    </source>
</reference>
<evidence type="ECO:0000313" key="2">
    <source>
        <dbReference type="Proteomes" id="UP000184268"/>
    </source>
</evidence>
<proteinExistence type="predicted"/>
<organism evidence="1 2">
    <name type="scientific">Ferrimonas marina</name>
    <dbReference type="NCBI Taxonomy" id="299255"/>
    <lineage>
        <taxon>Bacteria</taxon>
        <taxon>Pseudomonadati</taxon>
        <taxon>Pseudomonadota</taxon>
        <taxon>Gammaproteobacteria</taxon>
        <taxon>Alteromonadales</taxon>
        <taxon>Ferrimonadaceae</taxon>
        <taxon>Ferrimonas</taxon>
    </lineage>
</organism>